<evidence type="ECO:0000256" key="1">
    <source>
        <dbReference type="ARBA" id="ARBA00001946"/>
    </source>
</evidence>
<evidence type="ECO:0000256" key="5">
    <source>
        <dbReference type="PIRSR" id="PIRSR015582-2"/>
    </source>
</evidence>
<comment type="caution">
    <text evidence="7">The sequence shown here is derived from an EMBL/GenBank/DDBJ whole genome shotgun (WGS) entry which is preliminary data.</text>
</comment>
<dbReference type="EMBL" id="BJXX01000132">
    <property type="protein sequence ID" value="GEN35440.1"/>
    <property type="molecule type" value="Genomic_DNA"/>
</dbReference>
<keyword evidence="8" id="KW-1185">Reference proteome</keyword>
<accession>A0A511V975</accession>
<evidence type="ECO:0000256" key="2">
    <source>
        <dbReference type="ARBA" id="ARBA00022723"/>
    </source>
</evidence>
<dbReference type="GO" id="GO:0016829">
    <property type="term" value="F:lyase activity"/>
    <property type="evidence" value="ECO:0007669"/>
    <property type="project" value="UniProtKB-KW"/>
</dbReference>
<dbReference type="InterPro" id="IPR040442">
    <property type="entry name" value="Pyrv_kinase-like_dom_sf"/>
</dbReference>
<evidence type="ECO:0000259" key="6">
    <source>
        <dbReference type="Pfam" id="PF03328"/>
    </source>
</evidence>
<feature type="binding site" evidence="4">
    <location>
        <position position="70"/>
    </location>
    <ligand>
        <name>substrate</name>
    </ligand>
</feature>
<keyword evidence="7" id="KW-0456">Lyase</keyword>
<dbReference type="Gene3D" id="3.20.20.60">
    <property type="entry name" value="Phosphoenolpyruvate-binding domains"/>
    <property type="match status" value="1"/>
</dbReference>
<feature type="domain" description="HpcH/HpaI aldolase/citrate lyase" evidence="6">
    <location>
        <begin position="9"/>
        <end position="234"/>
    </location>
</feature>
<feature type="binding site" evidence="5">
    <location>
        <position position="134"/>
    </location>
    <ligand>
        <name>Mg(2+)</name>
        <dbReference type="ChEBI" id="CHEBI:18420"/>
    </ligand>
</feature>
<dbReference type="InterPro" id="IPR011206">
    <property type="entry name" value="Citrate_lyase_beta/mcl1/mcl2"/>
</dbReference>
<dbReference type="AlphaFoldDB" id="A0A511V975"/>
<dbReference type="Proteomes" id="UP000321157">
    <property type="component" value="Unassembled WGS sequence"/>
</dbReference>
<proteinExistence type="predicted"/>
<feature type="binding site" evidence="4">
    <location>
        <position position="134"/>
    </location>
    <ligand>
        <name>substrate</name>
    </ligand>
</feature>
<evidence type="ECO:0000256" key="3">
    <source>
        <dbReference type="ARBA" id="ARBA00022842"/>
    </source>
</evidence>
<dbReference type="GO" id="GO:0006107">
    <property type="term" value="P:oxaloacetate metabolic process"/>
    <property type="evidence" value="ECO:0007669"/>
    <property type="project" value="TreeGrafter"/>
</dbReference>
<evidence type="ECO:0000256" key="4">
    <source>
        <dbReference type="PIRSR" id="PIRSR015582-1"/>
    </source>
</evidence>
<keyword evidence="3 5" id="KW-0460">Magnesium</keyword>
<evidence type="ECO:0000313" key="7">
    <source>
        <dbReference type="EMBL" id="GEN35440.1"/>
    </source>
</evidence>
<organism evidence="7 8">
    <name type="scientific">Aneurinibacillus danicus</name>
    <dbReference type="NCBI Taxonomy" id="267746"/>
    <lineage>
        <taxon>Bacteria</taxon>
        <taxon>Bacillati</taxon>
        <taxon>Bacillota</taxon>
        <taxon>Bacilli</taxon>
        <taxon>Bacillales</taxon>
        <taxon>Paenibacillaceae</taxon>
        <taxon>Aneurinibacillus group</taxon>
        <taxon>Aneurinibacillus</taxon>
    </lineage>
</organism>
<name>A0A511V975_9BACL</name>
<evidence type="ECO:0000313" key="8">
    <source>
        <dbReference type="Proteomes" id="UP000321157"/>
    </source>
</evidence>
<dbReference type="GO" id="GO:0000287">
    <property type="term" value="F:magnesium ion binding"/>
    <property type="evidence" value="ECO:0007669"/>
    <property type="project" value="TreeGrafter"/>
</dbReference>
<sequence length="303" mass="33830">MVPYRGIRRSLLFVPGESERKFQHALKTAADGIIFDLEDSVAAHLKPVARKQVNRLLKTSDFAGKERLVRINPLSSGLTEQDIEETIAGRPHTYVIPKVSVPEDIQQIDRILERNEDKYGFPLGSTGLLVIVAETPASMLYLREIAASSTRITGFTWGNEDLITALGGKKIRDDAGELIPLFHIVRSFALLTAVSFNIDPLDAVYANFKDLTGLSKEAQDAADLGYIGKIAIHPDQINPINRHFEISDEEIAEARELVEAFEVARANGQNTFAFKGGMVDEPHYTRAMKLLKRADRLKNRMKF</sequence>
<dbReference type="PANTHER" id="PTHR32308">
    <property type="entry name" value="LYASE BETA SUBUNIT, PUTATIVE (AFU_ORTHOLOGUE AFUA_4G13030)-RELATED"/>
    <property type="match status" value="1"/>
</dbReference>
<protein>
    <submittedName>
        <fullName evidence="7">Citryl-CoA lyase</fullName>
    </submittedName>
</protein>
<dbReference type="Pfam" id="PF03328">
    <property type="entry name" value="HpcH_HpaI"/>
    <property type="match status" value="1"/>
</dbReference>
<dbReference type="PANTHER" id="PTHR32308:SF0">
    <property type="entry name" value="HPCH_HPAI ALDOLASE_CITRATE LYASE DOMAIN-CONTAINING PROTEIN"/>
    <property type="match status" value="1"/>
</dbReference>
<dbReference type="SUPFAM" id="SSF51621">
    <property type="entry name" value="Phosphoenolpyruvate/pyruvate domain"/>
    <property type="match status" value="1"/>
</dbReference>
<gene>
    <name evidence="7" type="ORF">ADA01nite_29000</name>
</gene>
<comment type="cofactor">
    <cofactor evidence="1">
        <name>Mg(2+)</name>
        <dbReference type="ChEBI" id="CHEBI:18420"/>
    </cofactor>
</comment>
<dbReference type="PIRSF" id="PIRSF015582">
    <property type="entry name" value="Cit_lyase_B"/>
    <property type="match status" value="1"/>
</dbReference>
<dbReference type="InterPro" id="IPR005000">
    <property type="entry name" value="Aldolase/citrate-lyase_domain"/>
</dbReference>
<dbReference type="InterPro" id="IPR015813">
    <property type="entry name" value="Pyrv/PenolPyrv_kinase-like_dom"/>
</dbReference>
<keyword evidence="2 5" id="KW-0479">Metal-binding</keyword>
<reference evidence="7 8" key="1">
    <citation type="submission" date="2019-07" db="EMBL/GenBank/DDBJ databases">
        <title>Whole genome shotgun sequence of Aneurinibacillus danicus NBRC 102444.</title>
        <authorList>
            <person name="Hosoyama A."/>
            <person name="Uohara A."/>
            <person name="Ohji S."/>
            <person name="Ichikawa N."/>
        </authorList>
    </citation>
    <scope>NUCLEOTIDE SEQUENCE [LARGE SCALE GENOMIC DNA]</scope>
    <source>
        <strain evidence="7 8">NBRC 102444</strain>
    </source>
</reference>
<feature type="binding site" evidence="5">
    <location>
        <position position="161"/>
    </location>
    <ligand>
        <name>Mg(2+)</name>
        <dbReference type="ChEBI" id="CHEBI:18420"/>
    </ligand>
</feature>